<sequence>MAKSSGEYIDMLFSQLLTMSMDDKYEFQALRGDWGNTNSAKYNDMLARFCRNIRELAKNCPVKYFAFAFYMFDGRIYEVVDVSVIEQAYQLLLEKLCVAPVMNRTSLRKEIFIATIKNYNTLVPQFDIVAFRNGVVDFTLSRKTKPEAMPFSPHYHVTYYHPYDFDPKAKCPLWNRFLMDVLPDKDSRDILQMFLGLGLVQRGDAFNVYDGKVVNKIELCLMMIGSGANGKSVIFEVMCALFGPDRISKMDYADLTADGDEGMRGRYPIRNAIFNWSSDSDVRKFGKKNTGMFKRLVSGEPITYRKLGEDVFESRSVPYLIFSLNSEPESNDTSLGMIRRLQYVNFEVTVPKEKQDPELASKIINKELSGVFNWLLEGERKLRERHFRFPEAEGSKKHRIMAYLKSQPVLSWLMAYDIKHQRRVSNEIGLRIPVSLLYESFVQFCNDNNLDDNDIPSSNKFSRVLWDDCHFVKKKTPKCIAYEVYGVTEADLRQHFIISEMTGKDYGEEVGFIKEDVK</sequence>
<keyword evidence="2" id="KW-0378">Hydrolase</keyword>
<dbReference type="SMART" id="SM00885">
    <property type="entry name" value="D5_N"/>
    <property type="match status" value="1"/>
</dbReference>
<dbReference type="InterPro" id="IPR027417">
    <property type="entry name" value="P-loop_NTPase"/>
</dbReference>
<dbReference type="PROSITE" id="PS51206">
    <property type="entry name" value="SF3_HELICASE_1"/>
    <property type="match status" value="1"/>
</dbReference>
<feature type="domain" description="SF3 helicase" evidence="4">
    <location>
        <begin position="186"/>
        <end position="359"/>
    </location>
</feature>
<dbReference type="PANTHER" id="PTHR35372">
    <property type="entry name" value="ATP BINDING PROTEIN-RELATED"/>
    <property type="match status" value="1"/>
</dbReference>
<dbReference type="Gene3D" id="3.40.50.300">
    <property type="entry name" value="P-loop containing nucleotide triphosphate hydrolases"/>
    <property type="match status" value="1"/>
</dbReference>
<organism evidence="5">
    <name type="scientific">Siphoviridae sp. ctZro7</name>
    <dbReference type="NCBI Taxonomy" id="2825561"/>
    <lineage>
        <taxon>Viruses</taxon>
        <taxon>Duplodnaviria</taxon>
        <taxon>Heunggongvirae</taxon>
        <taxon>Uroviricota</taxon>
        <taxon>Caudoviricetes</taxon>
    </lineage>
</organism>
<evidence type="ECO:0000256" key="1">
    <source>
        <dbReference type="ARBA" id="ARBA00022741"/>
    </source>
</evidence>
<dbReference type="GO" id="GO:0016787">
    <property type="term" value="F:hydrolase activity"/>
    <property type="evidence" value="ECO:0007669"/>
    <property type="project" value="UniProtKB-KW"/>
</dbReference>
<keyword evidence="1" id="KW-0547">Nucleotide-binding</keyword>
<dbReference type="InterPro" id="IPR014015">
    <property type="entry name" value="Helicase_SF3_DNA-vir"/>
</dbReference>
<dbReference type="Pfam" id="PF19263">
    <property type="entry name" value="DUF5906"/>
    <property type="match status" value="1"/>
</dbReference>
<evidence type="ECO:0000256" key="2">
    <source>
        <dbReference type="ARBA" id="ARBA00022801"/>
    </source>
</evidence>
<protein>
    <submittedName>
        <fullName evidence="5">DsDNA helicase</fullName>
    </submittedName>
</protein>
<dbReference type="GO" id="GO:0004386">
    <property type="term" value="F:helicase activity"/>
    <property type="evidence" value="ECO:0007669"/>
    <property type="project" value="UniProtKB-KW"/>
</dbReference>
<evidence type="ECO:0000256" key="3">
    <source>
        <dbReference type="ARBA" id="ARBA00022840"/>
    </source>
</evidence>
<reference evidence="5" key="1">
    <citation type="journal article" date="2021" name="Proc. Natl. Acad. Sci. U.S.A.">
        <title>A Catalog of Tens of Thousands of Viruses from Human Metagenomes Reveals Hidden Associations with Chronic Diseases.</title>
        <authorList>
            <person name="Tisza M.J."/>
            <person name="Buck C.B."/>
        </authorList>
    </citation>
    <scope>NUCLEOTIDE SEQUENCE</scope>
    <source>
        <strain evidence="5">CtZro7</strain>
    </source>
</reference>
<evidence type="ECO:0000259" key="4">
    <source>
        <dbReference type="PROSITE" id="PS51206"/>
    </source>
</evidence>
<dbReference type="InterPro" id="IPR045455">
    <property type="entry name" value="NrS-1_pol-like_helicase"/>
</dbReference>
<keyword evidence="3" id="KW-0067">ATP-binding</keyword>
<accession>A0A8S5PSE2</accession>
<dbReference type="InterPro" id="IPR014818">
    <property type="entry name" value="Phage/plasmid_primase_P4_C"/>
</dbReference>
<dbReference type="Pfam" id="PF08706">
    <property type="entry name" value="D5_N"/>
    <property type="match status" value="1"/>
</dbReference>
<evidence type="ECO:0000313" key="5">
    <source>
        <dbReference type="EMBL" id="DAE09124.1"/>
    </source>
</evidence>
<name>A0A8S5PSE2_9CAUD</name>
<dbReference type="InterPro" id="IPR051620">
    <property type="entry name" value="ORF904-like_C"/>
</dbReference>
<dbReference type="EMBL" id="BK015483">
    <property type="protein sequence ID" value="DAE09124.1"/>
    <property type="molecule type" value="Genomic_DNA"/>
</dbReference>
<keyword evidence="5" id="KW-0347">Helicase</keyword>
<dbReference type="PANTHER" id="PTHR35372:SF2">
    <property type="entry name" value="SF3 HELICASE DOMAIN-CONTAINING PROTEIN"/>
    <property type="match status" value="1"/>
</dbReference>
<dbReference type="GO" id="GO:0005524">
    <property type="term" value="F:ATP binding"/>
    <property type="evidence" value="ECO:0007669"/>
    <property type="project" value="UniProtKB-KW"/>
</dbReference>
<proteinExistence type="predicted"/>